<gene>
    <name evidence="1" type="ORF">NSMM_360036</name>
</gene>
<protein>
    <submittedName>
        <fullName evidence="1">Uncharacterized protein</fullName>
    </submittedName>
</protein>
<dbReference type="EMBL" id="FMWO01000043">
    <property type="protein sequence ID" value="SCZ85221.1"/>
    <property type="molecule type" value="Genomic_DNA"/>
</dbReference>
<reference evidence="1 2" key="1">
    <citation type="submission" date="2016-10" db="EMBL/GenBank/DDBJ databases">
        <authorList>
            <person name="de Groot N.N."/>
        </authorList>
    </citation>
    <scope>NUCLEOTIDE SEQUENCE [LARGE SCALE GENOMIC DNA]</scope>
    <source>
        <strain evidence="1">1</strain>
    </source>
</reference>
<evidence type="ECO:0000313" key="1">
    <source>
        <dbReference type="EMBL" id="SCZ85221.1"/>
    </source>
</evidence>
<dbReference type="Proteomes" id="UP000198729">
    <property type="component" value="Unassembled WGS sequence"/>
</dbReference>
<proteinExistence type="predicted"/>
<sequence length="25" mass="3020">MHVSLLIYIKLNRFVLLILNINYIC</sequence>
<evidence type="ECO:0000313" key="2">
    <source>
        <dbReference type="Proteomes" id="UP000198729"/>
    </source>
</evidence>
<organism evidence="1 2">
    <name type="scientific">Nitrosomonas mobilis</name>
    <dbReference type="NCBI Taxonomy" id="51642"/>
    <lineage>
        <taxon>Bacteria</taxon>
        <taxon>Pseudomonadati</taxon>
        <taxon>Pseudomonadota</taxon>
        <taxon>Betaproteobacteria</taxon>
        <taxon>Nitrosomonadales</taxon>
        <taxon>Nitrosomonadaceae</taxon>
        <taxon>Nitrosomonas</taxon>
    </lineage>
</organism>
<keyword evidence="2" id="KW-1185">Reference proteome</keyword>
<accession>A0A1G5SF94</accession>
<dbReference type="AlphaFoldDB" id="A0A1G5SF94"/>
<name>A0A1G5SF94_9PROT</name>